<reference evidence="1 2" key="1">
    <citation type="submission" date="2019-05" db="EMBL/GenBank/DDBJ databases">
        <title>Ruegeria sp. nov., isolated from tidal flat.</title>
        <authorList>
            <person name="Kim W."/>
        </authorList>
    </citation>
    <scope>NUCLEOTIDE SEQUENCE [LARGE SCALE GENOMIC DNA]</scope>
    <source>
        <strain evidence="1 2">CAU 1488</strain>
    </source>
</reference>
<dbReference type="RefSeq" id="WP_138844290.1">
    <property type="nucleotide sequence ID" value="NZ_VCPD01000006.1"/>
</dbReference>
<evidence type="ECO:0000313" key="2">
    <source>
        <dbReference type="Proteomes" id="UP001193035"/>
    </source>
</evidence>
<dbReference type="Proteomes" id="UP001193035">
    <property type="component" value="Unassembled WGS sequence"/>
</dbReference>
<accession>A0ABY2WUE5</accession>
<sequence length="174" mass="19064">MNNADQAASRPRESCARSPEKAHRLASAIAAVVLALGIGGTGQVSAENTSPAPHVVGNDRGGSIKARLFQIRRLRASGQRVEIRGKFCFSTCTMLLGLPNTCILPETQFGFHGPSLNGRRLAPDRFEYFSRVISQYYPQPLRDWYMKTGRNRLNPIYRISGARIIAMGIAACDA</sequence>
<proteinExistence type="predicted"/>
<organism evidence="1 2">
    <name type="scientific">Ruegeria sediminis</name>
    <dbReference type="NCBI Taxonomy" id="2583820"/>
    <lineage>
        <taxon>Bacteria</taxon>
        <taxon>Pseudomonadati</taxon>
        <taxon>Pseudomonadota</taxon>
        <taxon>Alphaproteobacteria</taxon>
        <taxon>Rhodobacterales</taxon>
        <taxon>Roseobacteraceae</taxon>
        <taxon>Ruegeria</taxon>
    </lineage>
</organism>
<comment type="caution">
    <text evidence="1">The sequence shown here is derived from an EMBL/GenBank/DDBJ whole genome shotgun (WGS) entry which is preliminary data.</text>
</comment>
<evidence type="ECO:0000313" key="1">
    <source>
        <dbReference type="EMBL" id="TMV05648.1"/>
    </source>
</evidence>
<gene>
    <name evidence="1" type="ORF">FGK63_16535</name>
</gene>
<protein>
    <submittedName>
        <fullName evidence="1">Uncharacterized protein</fullName>
    </submittedName>
</protein>
<keyword evidence="2" id="KW-1185">Reference proteome</keyword>
<dbReference type="EMBL" id="VCPD01000006">
    <property type="protein sequence ID" value="TMV05648.1"/>
    <property type="molecule type" value="Genomic_DNA"/>
</dbReference>
<name>A0ABY2WUE5_9RHOB</name>